<dbReference type="InterPro" id="IPR035892">
    <property type="entry name" value="C2_domain_sf"/>
</dbReference>
<dbReference type="Pfam" id="PF00168">
    <property type="entry name" value="C2"/>
    <property type="match status" value="1"/>
</dbReference>
<evidence type="ECO:0000313" key="6">
    <source>
        <dbReference type="EMBL" id="CAF1209869.1"/>
    </source>
</evidence>
<feature type="region of interest" description="Disordered" evidence="4">
    <location>
        <begin position="125"/>
        <end position="148"/>
    </location>
</feature>
<dbReference type="PRINTS" id="PR00360">
    <property type="entry name" value="C2DOMAIN"/>
</dbReference>
<dbReference type="Gene3D" id="3.30.40.10">
    <property type="entry name" value="Zinc/RING finger domain, C3HC4 (zinc finger)"/>
    <property type="match status" value="1"/>
</dbReference>
<feature type="domain" description="C2" evidence="5">
    <location>
        <begin position="936"/>
        <end position="1058"/>
    </location>
</feature>
<evidence type="ECO:0000256" key="3">
    <source>
        <dbReference type="ARBA" id="ARBA00034103"/>
    </source>
</evidence>
<dbReference type="GO" id="GO:0050806">
    <property type="term" value="P:positive regulation of synaptic transmission"/>
    <property type="evidence" value="ECO:0007669"/>
    <property type="project" value="TreeGrafter"/>
</dbReference>
<protein>
    <recommendedName>
        <fullName evidence="5">C2 domain-containing protein</fullName>
    </recommendedName>
</protein>
<evidence type="ECO:0000313" key="7">
    <source>
        <dbReference type="Proteomes" id="UP000663860"/>
    </source>
</evidence>
<reference evidence="6" key="1">
    <citation type="submission" date="2021-02" db="EMBL/GenBank/DDBJ databases">
        <authorList>
            <person name="Nowell W R."/>
        </authorList>
    </citation>
    <scope>NUCLEOTIDE SEQUENCE</scope>
</reference>
<evidence type="ECO:0000256" key="2">
    <source>
        <dbReference type="ARBA" id="ARBA00023018"/>
    </source>
</evidence>
<feature type="region of interest" description="Disordered" evidence="4">
    <location>
        <begin position="384"/>
        <end position="403"/>
    </location>
</feature>
<comment type="caution">
    <text evidence="6">The sequence shown here is derived from an EMBL/GenBank/DDBJ whole genome shotgun (WGS) entry which is preliminary data.</text>
</comment>
<dbReference type="PROSITE" id="PS50004">
    <property type="entry name" value="C2"/>
    <property type="match status" value="1"/>
</dbReference>
<dbReference type="CDD" id="cd04031">
    <property type="entry name" value="C2A_RIM1alpha"/>
    <property type="match status" value="1"/>
</dbReference>
<evidence type="ECO:0000259" key="5">
    <source>
        <dbReference type="PROSITE" id="PS50004"/>
    </source>
</evidence>
<dbReference type="GO" id="GO:0044325">
    <property type="term" value="F:transmembrane transporter binding"/>
    <property type="evidence" value="ECO:0007669"/>
    <property type="project" value="TreeGrafter"/>
</dbReference>
<evidence type="ECO:0000256" key="1">
    <source>
        <dbReference type="ARBA" id="ARBA00022737"/>
    </source>
</evidence>
<dbReference type="SUPFAM" id="SSF49562">
    <property type="entry name" value="C2 domain (Calcium/lipid-binding domain, CaLB)"/>
    <property type="match status" value="1"/>
</dbReference>
<dbReference type="GO" id="GO:2000300">
    <property type="term" value="P:regulation of synaptic vesicle exocytosis"/>
    <property type="evidence" value="ECO:0007669"/>
    <property type="project" value="TreeGrafter"/>
</dbReference>
<keyword evidence="2" id="KW-0770">Synapse</keyword>
<name>A0A814X3Z5_9BILA</name>
<dbReference type="AlphaFoldDB" id="A0A814X3Z5"/>
<accession>A0A814X3Z5</accession>
<comment type="subcellular location">
    <subcellularLocation>
        <location evidence="3">Synapse</location>
    </subcellularLocation>
</comment>
<dbReference type="PANTHER" id="PTHR12157">
    <property type="entry name" value="REGULATING SYNAPTIC MEMBRANE EXOCYTOSIS PROTEIN"/>
    <property type="match status" value="1"/>
</dbReference>
<dbReference type="InterPro" id="IPR000008">
    <property type="entry name" value="C2_dom"/>
</dbReference>
<dbReference type="GO" id="GO:0031267">
    <property type="term" value="F:small GTPase binding"/>
    <property type="evidence" value="ECO:0007669"/>
    <property type="project" value="InterPro"/>
</dbReference>
<feature type="compositionally biased region" description="Low complexity" evidence="4">
    <location>
        <begin position="388"/>
        <end position="401"/>
    </location>
</feature>
<organism evidence="6 7">
    <name type="scientific">Adineta steineri</name>
    <dbReference type="NCBI Taxonomy" id="433720"/>
    <lineage>
        <taxon>Eukaryota</taxon>
        <taxon>Metazoa</taxon>
        <taxon>Spiralia</taxon>
        <taxon>Gnathifera</taxon>
        <taxon>Rotifera</taxon>
        <taxon>Eurotatoria</taxon>
        <taxon>Bdelloidea</taxon>
        <taxon>Adinetida</taxon>
        <taxon>Adinetidae</taxon>
        <taxon>Adineta</taxon>
    </lineage>
</organism>
<dbReference type="GO" id="GO:0048167">
    <property type="term" value="P:regulation of synaptic plasticity"/>
    <property type="evidence" value="ECO:0007669"/>
    <property type="project" value="TreeGrafter"/>
</dbReference>
<dbReference type="InterPro" id="IPR001565">
    <property type="entry name" value="Synaptotagmin"/>
</dbReference>
<feature type="region of interest" description="Disordered" evidence="4">
    <location>
        <begin position="794"/>
        <end position="835"/>
    </location>
</feature>
<dbReference type="Proteomes" id="UP000663860">
    <property type="component" value="Unassembled WGS sequence"/>
</dbReference>
<dbReference type="InterPro" id="IPR013083">
    <property type="entry name" value="Znf_RING/FYVE/PHD"/>
</dbReference>
<dbReference type="GO" id="GO:0048791">
    <property type="term" value="P:calcium ion-regulated exocytosis of neurotransmitter"/>
    <property type="evidence" value="ECO:0007669"/>
    <property type="project" value="TreeGrafter"/>
</dbReference>
<dbReference type="GO" id="GO:0048788">
    <property type="term" value="C:cytoskeleton of presynaptic active zone"/>
    <property type="evidence" value="ECO:0007669"/>
    <property type="project" value="TreeGrafter"/>
</dbReference>
<dbReference type="SMART" id="SM00239">
    <property type="entry name" value="C2"/>
    <property type="match status" value="1"/>
</dbReference>
<dbReference type="PANTHER" id="PTHR12157:SF25">
    <property type="entry name" value="REGULATING SYNAPTIC MEMBRANE EXOCYTOSIS PROTEIN 3"/>
    <property type="match status" value="1"/>
</dbReference>
<gene>
    <name evidence="6" type="ORF">IZO911_LOCUS29111</name>
</gene>
<evidence type="ECO:0000256" key="4">
    <source>
        <dbReference type="SAM" id="MobiDB-lite"/>
    </source>
</evidence>
<dbReference type="EMBL" id="CAJNOE010000426">
    <property type="protein sequence ID" value="CAF1209869.1"/>
    <property type="molecule type" value="Genomic_DNA"/>
</dbReference>
<keyword evidence="1" id="KW-0677">Repeat</keyword>
<dbReference type="PRINTS" id="PR00399">
    <property type="entry name" value="SYNAPTOTAGMN"/>
</dbReference>
<proteinExistence type="predicted"/>
<dbReference type="InterPro" id="IPR039032">
    <property type="entry name" value="Rim-like"/>
</dbReference>
<sequence>MLSSLKKWVQDVTVDLAPPPRSSPSSSSIPESTHHYFYSTTPFNEHHESRYSTSSAVYISKPVSMDSMRSSRASTILMPPPVITPAEIDLSHLNREEQEHIANVLRRARAVDEQQSPLLSVTTTVPSTMSPAASISPSSSSSSTSTNSFVSDKLEKYDNEINNEVEKFLTSQESTLTTIIHQQCQICGKIQKENFSICSQCEENKSIDYKLENNITFTNQQPTSIKKTLSPISATTNHNNNEGDRIYDNIMTIEQEIQDRNYNSYTKNHVEQNSDQSIISDLSRTNNLTEIDENEFFYEEPSPYITSNKIEEQQQIISSYKIEEDIDEDNHDEHDHVRELEKTIENLSRYIPLEEIERNNSSVLPGKKNVTNLILEMEIDSPSANEFSSHPPTHPLSLSISVPPPINNRRGSLSRSNGIRENLTDLLIPAIPESYQSIQKISSTFNKRMLSPNRHKRNLPSVPNFTPLTQLQLRRANSESRFTLPAVPIINSQQNLDDESDLLEIDLTDPIGSMNRTLSSKFEYESKPSIVNNQHLSMSNDNFKSKIKQLRDQTTNTPPLSSLKLSMKSSKKKLRKKDISPLSNIIESLASPINPPTRKLQKSTSTEITYPFPITKLILNPSRHNTSTGLGFRITGGHSIAHCMEVTAIIENINTNHRNYQILKNVVQEGLFYFPKKQPNFHYEFTGDEVLELGGVSLRGKSALFVENLMNTIQNEFEIIVRKQSTNAFVTTDNNIQRRHSIDILKLAPTNNTVTKSKSTSICSLQKKTIESTDISKQEGDKLLPTNILTSTEESSNLFSHRPRSSLLPNDPGLNGAGSSLSIERDNSNESDECDSLSQYFQTSQNQLDHSMIKLLSHGRSQSVIPIASDRMTTSRHLQNFLKSDNKQRAARGSTSIERKSSLALASLKFLKKKTKSVDFSSQNNVIVNQLRENDYAGDIEIQIGHNSEREQLVVRIIQAKNLLPKDANGFSDPFVKIYLLPGRDQENKRRIKHVSKTLNPAWDQTVTYGHMHREELQYKKLEFTVWDYDRFKANDFLGQVTIDLKNPKVIDDKSHWYRLQALRSREEATNRGSSPRLFKMISADSSASSLSTVNKNSVNIQPRIITPLK</sequence>
<dbReference type="GO" id="GO:0042391">
    <property type="term" value="P:regulation of membrane potential"/>
    <property type="evidence" value="ECO:0007669"/>
    <property type="project" value="TreeGrafter"/>
</dbReference>
<dbReference type="Gene3D" id="2.60.40.150">
    <property type="entry name" value="C2 domain"/>
    <property type="match status" value="1"/>
</dbReference>
<dbReference type="GO" id="GO:0042734">
    <property type="term" value="C:presynaptic membrane"/>
    <property type="evidence" value="ECO:0007669"/>
    <property type="project" value="TreeGrafter"/>
</dbReference>